<reference evidence="1 2" key="1">
    <citation type="journal article" date="2019" name="Sci. Rep.">
        <title>A multi-omics analysis of the grapevine pathogen Lasiodiplodia theobromae reveals that temperature affects the expression of virulence- and pathogenicity-related genes.</title>
        <authorList>
            <person name="Felix C."/>
            <person name="Meneses R."/>
            <person name="Goncalves M.F.M."/>
            <person name="Tilleman L."/>
            <person name="Duarte A.S."/>
            <person name="Jorrin-Novo J.V."/>
            <person name="Van de Peer Y."/>
            <person name="Deforce D."/>
            <person name="Van Nieuwerburgh F."/>
            <person name="Esteves A.C."/>
            <person name="Alves A."/>
        </authorList>
    </citation>
    <scope>NUCLEOTIDE SEQUENCE [LARGE SCALE GENOMIC DNA]</scope>
    <source>
        <strain evidence="1 2">LA-SOL3</strain>
    </source>
</reference>
<dbReference type="AlphaFoldDB" id="A0A5N5CZA8"/>
<name>A0A5N5CZA8_9PEZI</name>
<sequence>MRGYIKSISIQYGDNIPGREPHEDLNKGMGGEYVYIVPEYTTNRYEAASKFAVEVTHNYDLYAADVSRGDGKEYFRSLCTAYACDTPEAITRVWLSRKKDTVEGDGRTTDINWSRGGDYLYLCWEFKKTDYFSYKVTNSDNLPRKVRLRDITFSQTGTGVVFEGLSAFEDSRPQIQKLLENGEEARKHAIFQEFGPLPVVSIRRHPKGDISDHTPDTLVSLDNRHLHIVRATLPAETFVSVRYEQKDSQLIEEYWVKAPQYSQGA</sequence>
<protein>
    <submittedName>
        <fullName evidence="1">Uncharacterized protein</fullName>
    </submittedName>
</protein>
<evidence type="ECO:0000313" key="1">
    <source>
        <dbReference type="EMBL" id="KAB2570657.1"/>
    </source>
</evidence>
<gene>
    <name evidence="1" type="ORF">DBV05_g10665</name>
</gene>
<dbReference type="OrthoDB" id="3938940at2759"/>
<organism evidence="1 2">
    <name type="scientific">Lasiodiplodia theobromae</name>
    <dbReference type="NCBI Taxonomy" id="45133"/>
    <lineage>
        <taxon>Eukaryota</taxon>
        <taxon>Fungi</taxon>
        <taxon>Dikarya</taxon>
        <taxon>Ascomycota</taxon>
        <taxon>Pezizomycotina</taxon>
        <taxon>Dothideomycetes</taxon>
        <taxon>Dothideomycetes incertae sedis</taxon>
        <taxon>Botryosphaeriales</taxon>
        <taxon>Botryosphaeriaceae</taxon>
        <taxon>Lasiodiplodia</taxon>
    </lineage>
</organism>
<dbReference type="Proteomes" id="UP000325902">
    <property type="component" value="Unassembled WGS sequence"/>
</dbReference>
<accession>A0A5N5CZA8</accession>
<keyword evidence="2" id="KW-1185">Reference proteome</keyword>
<evidence type="ECO:0000313" key="2">
    <source>
        <dbReference type="Proteomes" id="UP000325902"/>
    </source>
</evidence>
<dbReference type="EMBL" id="VCHE01000127">
    <property type="protein sequence ID" value="KAB2570657.1"/>
    <property type="molecule type" value="Genomic_DNA"/>
</dbReference>
<comment type="caution">
    <text evidence="1">The sequence shown here is derived from an EMBL/GenBank/DDBJ whole genome shotgun (WGS) entry which is preliminary data.</text>
</comment>
<proteinExistence type="predicted"/>